<keyword evidence="2" id="KW-0547">Nucleotide-binding</keyword>
<evidence type="ECO:0000259" key="4">
    <source>
        <dbReference type="SMART" id="SM00382"/>
    </source>
</evidence>
<dbReference type="NCBIfam" id="NF038214">
    <property type="entry name" value="IS21_help_AAA"/>
    <property type="match status" value="1"/>
</dbReference>
<dbReference type="CDD" id="cd00009">
    <property type="entry name" value="AAA"/>
    <property type="match status" value="1"/>
</dbReference>
<keyword evidence="6" id="KW-1185">Reference proteome</keyword>
<sequence length="260" mass="30221">MNSSYTKLVQNLEYLKLKQMVSHLDETIDFMTKNELSFTDTLIKLTDYEIDMKEINMMTAMVKVGAFPHRKEIKDFEFDFQPSINKQQILDFTTLRFLELKENIVFLGPSGVGKTHLATSIGIAAAKKRTSTYFIKCHDLIMNLRKAKMESRLEARLKHYSKYRLLIIDEIGYLPIDAEDAKLFFQLIDMRYEKKSTILTTNVSFKAWGDIFHDPKIANAILDRVLHHATVINVSGQSYRLKNHMTQNKEPMTEKQGDLK</sequence>
<dbReference type="InterPro" id="IPR002611">
    <property type="entry name" value="IstB_ATP-bd"/>
</dbReference>
<protein>
    <submittedName>
        <fullName evidence="5">IS21-like element helper ATPase IstB</fullName>
    </submittedName>
</protein>
<comment type="similarity">
    <text evidence="1">Belongs to the IS21/IS1162 putative ATP-binding protein family.</text>
</comment>
<reference evidence="5 6" key="1">
    <citation type="submission" date="2021-06" db="EMBL/GenBank/DDBJ databases">
        <title>Bacillus sp. RD4P76, an endophyte from a halophyte.</title>
        <authorList>
            <person name="Sun J.-Q."/>
        </authorList>
    </citation>
    <scope>NUCLEOTIDE SEQUENCE [LARGE SCALE GENOMIC DNA]</scope>
    <source>
        <strain evidence="5 6">CGMCC 1.15917</strain>
    </source>
</reference>
<dbReference type="RefSeq" id="WP_217065032.1">
    <property type="nucleotide sequence ID" value="NZ_JAHQCS010000058.1"/>
</dbReference>
<evidence type="ECO:0000313" key="6">
    <source>
        <dbReference type="Proteomes" id="UP000784880"/>
    </source>
</evidence>
<feature type="domain" description="AAA+ ATPase" evidence="4">
    <location>
        <begin position="100"/>
        <end position="233"/>
    </location>
</feature>
<keyword evidence="3" id="KW-0067">ATP-binding</keyword>
<evidence type="ECO:0000256" key="3">
    <source>
        <dbReference type="ARBA" id="ARBA00022840"/>
    </source>
</evidence>
<dbReference type="InterPro" id="IPR047661">
    <property type="entry name" value="IstB"/>
</dbReference>
<dbReference type="EMBL" id="JAHQCS010000058">
    <property type="protein sequence ID" value="MBU9711144.1"/>
    <property type="molecule type" value="Genomic_DNA"/>
</dbReference>
<dbReference type="InterPro" id="IPR028350">
    <property type="entry name" value="DNAC/IstB-like"/>
</dbReference>
<dbReference type="PANTHER" id="PTHR30050:SF4">
    <property type="entry name" value="ATP-BINDING PROTEIN RV3427C IN INSERTION SEQUENCE-RELATED"/>
    <property type="match status" value="1"/>
</dbReference>
<organism evidence="5 6">
    <name type="scientific">Evansella tamaricis</name>
    <dbReference type="NCBI Taxonomy" id="2069301"/>
    <lineage>
        <taxon>Bacteria</taxon>
        <taxon>Bacillati</taxon>
        <taxon>Bacillota</taxon>
        <taxon>Bacilli</taxon>
        <taxon>Bacillales</taxon>
        <taxon>Bacillaceae</taxon>
        <taxon>Evansella</taxon>
    </lineage>
</organism>
<proteinExistence type="inferred from homology"/>
<accession>A0ABS6JD69</accession>
<gene>
    <name evidence="5" type="primary">istB</name>
    <name evidence="5" type="ORF">KS419_05295</name>
</gene>
<dbReference type="SMART" id="SM00382">
    <property type="entry name" value="AAA"/>
    <property type="match status" value="1"/>
</dbReference>
<dbReference type="PANTHER" id="PTHR30050">
    <property type="entry name" value="CHROMOSOMAL REPLICATION INITIATOR PROTEIN DNAA"/>
    <property type="match status" value="1"/>
</dbReference>
<dbReference type="PIRSF" id="PIRSF003073">
    <property type="entry name" value="DNAC_TnpB_IstB"/>
    <property type="match status" value="1"/>
</dbReference>
<dbReference type="Proteomes" id="UP000784880">
    <property type="component" value="Unassembled WGS sequence"/>
</dbReference>
<dbReference type="InterPro" id="IPR003593">
    <property type="entry name" value="AAA+_ATPase"/>
</dbReference>
<name>A0ABS6JD69_9BACI</name>
<evidence type="ECO:0000256" key="1">
    <source>
        <dbReference type="ARBA" id="ARBA00008059"/>
    </source>
</evidence>
<evidence type="ECO:0000256" key="2">
    <source>
        <dbReference type="ARBA" id="ARBA00022741"/>
    </source>
</evidence>
<comment type="caution">
    <text evidence="5">The sequence shown here is derived from an EMBL/GenBank/DDBJ whole genome shotgun (WGS) entry which is preliminary data.</text>
</comment>
<dbReference type="Pfam" id="PF01695">
    <property type="entry name" value="IstB_IS21"/>
    <property type="match status" value="1"/>
</dbReference>
<evidence type="ECO:0000313" key="5">
    <source>
        <dbReference type="EMBL" id="MBU9711144.1"/>
    </source>
</evidence>